<evidence type="ECO:0000313" key="16">
    <source>
        <dbReference type="Proteomes" id="UP001557470"/>
    </source>
</evidence>
<dbReference type="FunFam" id="3.30.160.60:FF:000250">
    <property type="entry name" value="zinc finger protein 197 isoform X1"/>
    <property type="match status" value="1"/>
</dbReference>
<keyword evidence="9" id="KW-0804">Transcription</keyword>
<dbReference type="Proteomes" id="UP001557470">
    <property type="component" value="Unassembled WGS sequence"/>
</dbReference>
<evidence type="ECO:0000259" key="13">
    <source>
        <dbReference type="PROSITE" id="PS50097"/>
    </source>
</evidence>
<keyword evidence="10" id="KW-0539">Nucleus</keyword>
<feature type="region of interest" description="Disordered" evidence="12">
    <location>
        <begin position="576"/>
        <end position="640"/>
    </location>
</feature>
<dbReference type="SMART" id="SM00225">
    <property type="entry name" value="BTB"/>
    <property type="match status" value="1"/>
</dbReference>
<dbReference type="InterPro" id="IPR000210">
    <property type="entry name" value="BTB/POZ_dom"/>
</dbReference>
<dbReference type="PROSITE" id="PS50157">
    <property type="entry name" value="ZINC_FINGER_C2H2_2"/>
    <property type="match status" value="2"/>
</dbReference>
<feature type="domain" description="C2H2-type" evidence="14">
    <location>
        <begin position="669"/>
        <end position="696"/>
    </location>
</feature>
<feature type="compositionally biased region" description="Low complexity" evidence="12">
    <location>
        <begin position="431"/>
        <end position="444"/>
    </location>
</feature>
<keyword evidence="8" id="KW-0238">DNA-binding</keyword>
<dbReference type="PANTHER" id="PTHR46105">
    <property type="entry name" value="AGAP004733-PA"/>
    <property type="match status" value="1"/>
</dbReference>
<dbReference type="InterPro" id="IPR013087">
    <property type="entry name" value="Znf_C2H2_type"/>
</dbReference>
<reference evidence="15 16" key="1">
    <citation type="submission" date="2024-06" db="EMBL/GenBank/DDBJ databases">
        <authorList>
            <person name="Pan Q."/>
            <person name="Wen M."/>
            <person name="Jouanno E."/>
            <person name="Zahm M."/>
            <person name="Klopp C."/>
            <person name="Cabau C."/>
            <person name="Louis A."/>
            <person name="Berthelot C."/>
            <person name="Parey E."/>
            <person name="Roest Crollius H."/>
            <person name="Montfort J."/>
            <person name="Robinson-Rechavi M."/>
            <person name="Bouchez O."/>
            <person name="Lampietro C."/>
            <person name="Lopez Roques C."/>
            <person name="Donnadieu C."/>
            <person name="Postlethwait J."/>
            <person name="Bobe J."/>
            <person name="Verreycken H."/>
            <person name="Guiguen Y."/>
        </authorList>
    </citation>
    <scope>NUCLEOTIDE SEQUENCE [LARGE SCALE GENOMIC DNA]</scope>
    <source>
        <strain evidence="15">Up_M1</strain>
        <tissue evidence="15">Testis</tissue>
    </source>
</reference>
<evidence type="ECO:0000256" key="6">
    <source>
        <dbReference type="ARBA" id="ARBA00022833"/>
    </source>
</evidence>
<keyword evidence="4" id="KW-0677">Repeat</keyword>
<comment type="function">
    <text evidence="1">May be involved in transcriptional regulation.</text>
</comment>
<dbReference type="EMBL" id="JAGEUA010000006">
    <property type="protein sequence ID" value="KAL0974096.1"/>
    <property type="molecule type" value="Genomic_DNA"/>
</dbReference>
<keyword evidence="6" id="KW-0862">Zinc</keyword>
<dbReference type="InterPro" id="IPR050457">
    <property type="entry name" value="ZnFinger_BTB_dom_contain"/>
</dbReference>
<evidence type="ECO:0000256" key="12">
    <source>
        <dbReference type="SAM" id="MobiDB-lite"/>
    </source>
</evidence>
<proteinExistence type="predicted"/>
<evidence type="ECO:0000256" key="5">
    <source>
        <dbReference type="ARBA" id="ARBA00022771"/>
    </source>
</evidence>
<dbReference type="PROSITE" id="PS50097">
    <property type="entry name" value="BTB"/>
    <property type="match status" value="1"/>
</dbReference>
<evidence type="ECO:0000256" key="11">
    <source>
        <dbReference type="PROSITE-ProRule" id="PRU00042"/>
    </source>
</evidence>
<comment type="caution">
    <text evidence="15">The sequence shown here is derived from an EMBL/GenBank/DDBJ whole genome shotgun (WGS) entry which is preliminary data.</text>
</comment>
<dbReference type="InterPro" id="IPR011333">
    <property type="entry name" value="SKP1/BTB/POZ_sf"/>
</dbReference>
<keyword evidence="5 11" id="KW-0863">Zinc-finger</keyword>
<evidence type="ECO:0000256" key="7">
    <source>
        <dbReference type="ARBA" id="ARBA00023015"/>
    </source>
</evidence>
<evidence type="ECO:0008006" key="17">
    <source>
        <dbReference type="Google" id="ProtNLM"/>
    </source>
</evidence>
<dbReference type="GO" id="GO:0005634">
    <property type="term" value="C:nucleus"/>
    <property type="evidence" value="ECO:0007669"/>
    <property type="project" value="UniProtKB-SubCell"/>
</dbReference>
<accession>A0ABD0WM89</accession>
<feature type="compositionally biased region" description="Polar residues" evidence="12">
    <location>
        <begin position="612"/>
        <end position="627"/>
    </location>
</feature>
<evidence type="ECO:0000256" key="9">
    <source>
        <dbReference type="ARBA" id="ARBA00023163"/>
    </source>
</evidence>
<gene>
    <name evidence="15" type="ORF">UPYG_G00215340</name>
</gene>
<dbReference type="SMART" id="SM00355">
    <property type="entry name" value="ZnF_C2H2"/>
    <property type="match status" value="2"/>
</dbReference>
<keyword evidence="7" id="KW-0805">Transcription regulation</keyword>
<dbReference type="GO" id="GO:0008270">
    <property type="term" value="F:zinc ion binding"/>
    <property type="evidence" value="ECO:0007669"/>
    <property type="project" value="UniProtKB-KW"/>
</dbReference>
<sequence>MCGPAPRSILLRTNTSAGKILFSEMDFPGHFEHIFQQLNHQRVSGQLCDCVIVVGGRPFRAHRSVLAACSTHFRALLSAVDGDGAGSGKGGGSGASMMELDPEVVTPEAFSALLDMIYTSTLTMGTSNVMDVLLAASHLHLNTVVKACKHHLTSRNFPTSPPRGWRSPVQQQRFSLEVDQQLLRQSPSQAAAMVVVNSRQQRSVLLQQLGLSLVTSALEGSLDNGETGTEAILTGGRDEGVQAEQRAGFCGRRLHKRKNSSPQVFQEERLSSKQRADRLSEENCREGSPRVTGSHGGEDLPSPDSLKAHQGFSLEREGTEELEEKYETGGVVLQEEVQMPSQSDSSAGGGESGLGLSLEDGGVAFKVKVGDEGQEEDLQMDIVVKSEQLSSSYPGTPGLLSDPPSPPEDPGEQQEPANDEKDILSLKESEPSSSDTQSSSNPQTETHPLQDNTNGGEELSDNEGLVSSRDLGLSCILNPRSQLEVAGEDLLNTVLSEAQSESTEAVRSLQSSEGPNTCSSSSASSLVFPITSGPFQQLLAGEGHSFSDGFILQPTQTQDVLGGFLRSVRPDVSTLGSLSLSSSLSRPSRSDVTGTAGSSGAPAYRRIAPKVTPNSETQKDGQTSDVSSGPAADAAPRATLTRASEDVLSKCKKALTEHNVLVVEGARKYACRICCKTFLTLTDCKKHIRVHTGEKPYACLKCGKRFSQSSHLYKHSKTTCLRWQSSHLPATLL</sequence>
<dbReference type="GO" id="GO:0003677">
    <property type="term" value="F:DNA binding"/>
    <property type="evidence" value="ECO:0007669"/>
    <property type="project" value="UniProtKB-KW"/>
</dbReference>
<dbReference type="AlphaFoldDB" id="A0ABD0WM89"/>
<feature type="domain" description="C2H2-type" evidence="14">
    <location>
        <begin position="697"/>
        <end position="729"/>
    </location>
</feature>
<dbReference type="Pfam" id="PF00651">
    <property type="entry name" value="BTB"/>
    <property type="match status" value="1"/>
</dbReference>
<comment type="subcellular location">
    <subcellularLocation>
        <location evidence="2">Nucleus</location>
    </subcellularLocation>
</comment>
<keyword evidence="16" id="KW-1185">Reference proteome</keyword>
<evidence type="ECO:0000256" key="1">
    <source>
        <dbReference type="ARBA" id="ARBA00003767"/>
    </source>
</evidence>
<feature type="region of interest" description="Disordered" evidence="12">
    <location>
        <begin position="251"/>
        <end position="465"/>
    </location>
</feature>
<dbReference type="SUPFAM" id="SSF57667">
    <property type="entry name" value="beta-beta-alpha zinc fingers"/>
    <property type="match status" value="1"/>
</dbReference>
<dbReference type="InterPro" id="IPR036236">
    <property type="entry name" value="Znf_C2H2_sf"/>
</dbReference>
<evidence type="ECO:0000256" key="2">
    <source>
        <dbReference type="ARBA" id="ARBA00004123"/>
    </source>
</evidence>
<evidence type="ECO:0000256" key="3">
    <source>
        <dbReference type="ARBA" id="ARBA00022723"/>
    </source>
</evidence>
<feature type="compositionally biased region" description="Low complexity" evidence="12">
    <location>
        <begin position="576"/>
        <end position="587"/>
    </location>
</feature>
<organism evidence="15 16">
    <name type="scientific">Umbra pygmaea</name>
    <name type="common">Eastern mudminnow</name>
    <dbReference type="NCBI Taxonomy" id="75934"/>
    <lineage>
        <taxon>Eukaryota</taxon>
        <taxon>Metazoa</taxon>
        <taxon>Chordata</taxon>
        <taxon>Craniata</taxon>
        <taxon>Vertebrata</taxon>
        <taxon>Euteleostomi</taxon>
        <taxon>Actinopterygii</taxon>
        <taxon>Neopterygii</taxon>
        <taxon>Teleostei</taxon>
        <taxon>Protacanthopterygii</taxon>
        <taxon>Esociformes</taxon>
        <taxon>Umbridae</taxon>
        <taxon>Umbra</taxon>
    </lineage>
</organism>
<dbReference type="Gene3D" id="3.30.710.10">
    <property type="entry name" value="Potassium Channel Kv1.1, Chain A"/>
    <property type="match status" value="1"/>
</dbReference>
<feature type="compositionally biased region" description="Basic and acidic residues" evidence="12">
    <location>
        <begin position="266"/>
        <end position="288"/>
    </location>
</feature>
<name>A0ABD0WM89_UMBPY</name>
<protein>
    <recommendedName>
        <fullName evidence="17">ZBTB5</fullName>
    </recommendedName>
</protein>
<feature type="compositionally biased region" description="Polar residues" evidence="12">
    <location>
        <begin position="445"/>
        <end position="455"/>
    </location>
</feature>
<feature type="domain" description="BTB" evidence="13">
    <location>
        <begin position="48"/>
        <end position="126"/>
    </location>
</feature>
<dbReference type="PROSITE" id="PS00028">
    <property type="entry name" value="ZINC_FINGER_C2H2_1"/>
    <property type="match status" value="1"/>
</dbReference>
<dbReference type="PANTHER" id="PTHR46105:SF5">
    <property type="entry name" value="ZINC FINGER AND BTB DOMAIN-CONTAINING PROTEIN 44 ISOFORM X1"/>
    <property type="match status" value="1"/>
</dbReference>
<evidence type="ECO:0000259" key="14">
    <source>
        <dbReference type="PROSITE" id="PS50157"/>
    </source>
</evidence>
<evidence type="ECO:0000313" key="15">
    <source>
        <dbReference type="EMBL" id="KAL0974096.1"/>
    </source>
</evidence>
<feature type="compositionally biased region" description="Basic and acidic residues" evidence="12">
    <location>
        <begin position="418"/>
        <end position="430"/>
    </location>
</feature>
<evidence type="ECO:0000256" key="4">
    <source>
        <dbReference type="ARBA" id="ARBA00022737"/>
    </source>
</evidence>
<dbReference type="Gene3D" id="3.30.160.60">
    <property type="entry name" value="Classic Zinc Finger"/>
    <property type="match status" value="2"/>
</dbReference>
<dbReference type="SUPFAM" id="SSF54695">
    <property type="entry name" value="POZ domain"/>
    <property type="match status" value="1"/>
</dbReference>
<evidence type="ECO:0000256" key="10">
    <source>
        <dbReference type="ARBA" id="ARBA00023242"/>
    </source>
</evidence>
<feature type="region of interest" description="Disordered" evidence="12">
    <location>
        <begin position="220"/>
        <end position="239"/>
    </location>
</feature>
<keyword evidence="3" id="KW-0479">Metal-binding</keyword>
<evidence type="ECO:0000256" key="8">
    <source>
        <dbReference type="ARBA" id="ARBA00023125"/>
    </source>
</evidence>